<reference evidence="1 2" key="1">
    <citation type="submission" date="2019-11" db="EMBL/GenBank/DDBJ databases">
        <title>Whole genome sequence of Oryza granulata.</title>
        <authorList>
            <person name="Li W."/>
        </authorList>
    </citation>
    <scope>NUCLEOTIDE SEQUENCE [LARGE SCALE GENOMIC DNA]</scope>
    <source>
        <strain evidence="2">cv. Menghai</strain>
        <tissue evidence="1">Leaf</tissue>
    </source>
</reference>
<evidence type="ECO:0000313" key="1">
    <source>
        <dbReference type="EMBL" id="KAF0934034.1"/>
    </source>
</evidence>
<comment type="caution">
    <text evidence="1">The sequence shown here is derived from an EMBL/GenBank/DDBJ whole genome shotgun (WGS) entry which is preliminary data.</text>
</comment>
<dbReference type="Proteomes" id="UP000479710">
    <property type="component" value="Unassembled WGS sequence"/>
</dbReference>
<accession>A0A6G1FAY2</accession>
<dbReference type="AlphaFoldDB" id="A0A6G1FAY2"/>
<protein>
    <submittedName>
        <fullName evidence="1">Uncharacterized protein</fullName>
    </submittedName>
</protein>
<dbReference type="OrthoDB" id="678896at2759"/>
<evidence type="ECO:0000313" key="2">
    <source>
        <dbReference type="Proteomes" id="UP000479710"/>
    </source>
</evidence>
<dbReference type="EMBL" id="SPHZ02000001">
    <property type="protein sequence ID" value="KAF0934034.1"/>
    <property type="molecule type" value="Genomic_DNA"/>
</dbReference>
<keyword evidence="2" id="KW-1185">Reference proteome</keyword>
<gene>
    <name evidence="1" type="ORF">E2562_022548</name>
</gene>
<name>A0A6G1FAY2_9ORYZ</name>
<sequence>MPWWKKVSAASFARLLLCKKARIINRHNHYMPLLPLPSPLMPCKVMYPVEEPGPEGYMRQNRRYAVAALGYHNVDPSNDVKYKLVEATNNKIIFTCRANYFHVNFA</sequence>
<organism evidence="1 2">
    <name type="scientific">Oryza meyeriana var. granulata</name>
    <dbReference type="NCBI Taxonomy" id="110450"/>
    <lineage>
        <taxon>Eukaryota</taxon>
        <taxon>Viridiplantae</taxon>
        <taxon>Streptophyta</taxon>
        <taxon>Embryophyta</taxon>
        <taxon>Tracheophyta</taxon>
        <taxon>Spermatophyta</taxon>
        <taxon>Magnoliopsida</taxon>
        <taxon>Liliopsida</taxon>
        <taxon>Poales</taxon>
        <taxon>Poaceae</taxon>
        <taxon>BOP clade</taxon>
        <taxon>Oryzoideae</taxon>
        <taxon>Oryzeae</taxon>
        <taxon>Oryzinae</taxon>
        <taxon>Oryza</taxon>
        <taxon>Oryza meyeriana</taxon>
    </lineage>
</organism>
<proteinExistence type="predicted"/>